<dbReference type="PROSITE" id="PS50110">
    <property type="entry name" value="RESPONSE_REGULATORY"/>
    <property type="match status" value="1"/>
</dbReference>
<dbReference type="PANTHER" id="PTHR37299">
    <property type="entry name" value="TRANSCRIPTIONAL REGULATOR-RELATED"/>
    <property type="match status" value="1"/>
</dbReference>
<dbReference type="GO" id="GO:0003677">
    <property type="term" value="F:DNA binding"/>
    <property type="evidence" value="ECO:0007669"/>
    <property type="project" value="InterPro"/>
</dbReference>
<keyword evidence="1" id="KW-0597">Phosphoprotein</keyword>
<organism evidence="4 5">
    <name type="scientific">Sphingobacterium spiritivorum</name>
    <name type="common">Flavobacterium spiritivorum</name>
    <dbReference type="NCBI Taxonomy" id="258"/>
    <lineage>
        <taxon>Bacteria</taxon>
        <taxon>Pseudomonadati</taxon>
        <taxon>Bacteroidota</taxon>
        <taxon>Sphingobacteriia</taxon>
        <taxon>Sphingobacteriales</taxon>
        <taxon>Sphingobacteriaceae</taxon>
        <taxon>Sphingobacterium</taxon>
    </lineage>
</organism>
<reference evidence="4 5" key="1">
    <citation type="submission" date="2018-06" db="EMBL/GenBank/DDBJ databases">
        <authorList>
            <consortium name="Pathogen Informatics"/>
            <person name="Doyle S."/>
        </authorList>
    </citation>
    <scope>NUCLEOTIDE SEQUENCE [LARGE SCALE GENOMIC DNA]</scope>
    <source>
        <strain evidence="4 5">NCTC11388</strain>
    </source>
</reference>
<name>A0A380CBM0_SPHSI</name>
<dbReference type="Proteomes" id="UP000254893">
    <property type="component" value="Unassembled WGS sequence"/>
</dbReference>
<feature type="domain" description="HTH LytTR-type" evidence="3">
    <location>
        <begin position="143"/>
        <end position="250"/>
    </location>
</feature>
<dbReference type="GeneID" id="95428766"/>
<dbReference type="AlphaFoldDB" id="A0A380CBM0"/>
<dbReference type="Gene3D" id="3.40.50.2300">
    <property type="match status" value="1"/>
</dbReference>
<dbReference type="InterPro" id="IPR001789">
    <property type="entry name" value="Sig_transdc_resp-reg_receiver"/>
</dbReference>
<dbReference type="SMART" id="SM00448">
    <property type="entry name" value="REC"/>
    <property type="match status" value="1"/>
</dbReference>
<dbReference type="Gene3D" id="2.40.50.1020">
    <property type="entry name" value="LytTr DNA-binding domain"/>
    <property type="match status" value="1"/>
</dbReference>
<evidence type="ECO:0000256" key="1">
    <source>
        <dbReference type="PROSITE-ProRule" id="PRU00169"/>
    </source>
</evidence>
<dbReference type="SMART" id="SM00850">
    <property type="entry name" value="LytTR"/>
    <property type="match status" value="1"/>
</dbReference>
<dbReference type="EMBL" id="UGYW01000002">
    <property type="protein sequence ID" value="SUJ16181.1"/>
    <property type="molecule type" value="Genomic_DNA"/>
</dbReference>
<sequence length="250" mass="29384">MNIIIIEDEMPSARLLKRKVENMGYTVTALLHSVEDAKAWLLSNPEPELIFLDIQLSDGLSFEIFEEVNVQSAIIFTTAYDEFVLRAFKMNSIDYLLKPIIEEELKFAFDKFLKLQHSKEAVDMNEIRSLLKLTKKESYKERFTIKIGQTIKVIDIQDIACIYSEHKGTYLWTRQGNNYLLDITLDKVEKMIDPNRFFRISRSHIIQIDSIKEIAVHSNSRLRIYLQPDPDQEMIVSRERVSDFKSWLEK</sequence>
<dbReference type="GO" id="GO:0000156">
    <property type="term" value="F:phosphorelay response regulator activity"/>
    <property type="evidence" value="ECO:0007669"/>
    <property type="project" value="InterPro"/>
</dbReference>
<dbReference type="InterPro" id="IPR007492">
    <property type="entry name" value="LytTR_DNA-bd_dom"/>
</dbReference>
<dbReference type="RefSeq" id="WP_003001675.1">
    <property type="nucleotide sequence ID" value="NZ_CP068082.1"/>
</dbReference>
<protein>
    <submittedName>
        <fullName evidence="4">Sensory transduction protein lytR</fullName>
    </submittedName>
</protein>
<proteinExistence type="predicted"/>
<evidence type="ECO:0000313" key="4">
    <source>
        <dbReference type="EMBL" id="SUJ16181.1"/>
    </source>
</evidence>
<dbReference type="Pfam" id="PF00072">
    <property type="entry name" value="Response_reg"/>
    <property type="match status" value="1"/>
</dbReference>
<dbReference type="PROSITE" id="PS50930">
    <property type="entry name" value="HTH_LYTTR"/>
    <property type="match status" value="1"/>
</dbReference>
<feature type="domain" description="Response regulatory" evidence="2">
    <location>
        <begin position="2"/>
        <end position="113"/>
    </location>
</feature>
<evidence type="ECO:0000259" key="3">
    <source>
        <dbReference type="PROSITE" id="PS50930"/>
    </source>
</evidence>
<gene>
    <name evidence="4" type="primary">lytR_2</name>
    <name evidence="4" type="ORF">NCTC11388_02546</name>
</gene>
<dbReference type="InterPro" id="IPR011006">
    <property type="entry name" value="CheY-like_superfamily"/>
</dbReference>
<evidence type="ECO:0000313" key="5">
    <source>
        <dbReference type="Proteomes" id="UP000254893"/>
    </source>
</evidence>
<accession>A0A380CBM0</accession>
<dbReference type="PANTHER" id="PTHR37299:SF1">
    <property type="entry name" value="STAGE 0 SPORULATION PROTEIN A HOMOLOG"/>
    <property type="match status" value="1"/>
</dbReference>
<evidence type="ECO:0000259" key="2">
    <source>
        <dbReference type="PROSITE" id="PS50110"/>
    </source>
</evidence>
<feature type="modified residue" description="4-aspartylphosphate" evidence="1">
    <location>
        <position position="53"/>
    </location>
</feature>
<dbReference type="Pfam" id="PF04397">
    <property type="entry name" value="LytTR"/>
    <property type="match status" value="1"/>
</dbReference>
<dbReference type="InterPro" id="IPR046947">
    <property type="entry name" value="LytR-like"/>
</dbReference>
<dbReference type="SUPFAM" id="SSF52172">
    <property type="entry name" value="CheY-like"/>
    <property type="match status" value="1"/>
</dbReference>